<evidence type="ECO:0000256" key="5">
    <source>
        <dbReference type="SAM" id="Phobius"/>
    </source>
</evidence>
<feature type="coiled-coil region" evidence="4">
    <location>
        <begin position="282"/>
        <end position="313"/>
    </location>
</feature>
<dbReference type="AlphaFoldDB" id="A0A1G7VBE4"/>
<gene>
    <name evidence="8" type="ORF">SAMN05421825_3561</name>
</gene>
<accession>A0A1G7VBE4</accession>
<keyword evidence="3" id="KW-0804">Transcription</keyword>
<dbReference type="OrthoDB" id="5295174at2"/>
<feature type="signal peptide" evidence="6">
    <location>
        <begin position="1"/>
        <end position="20"/>
    </location>
</feature>
<keyword evidence="1" id="KW-0805">Transcription regulation</keyword>
<keyword evidence="5" id="KW-0812">Transmembrane</keyword>
<feature type="transmembrane region" description="Helical" evidence="5">
    <location>
        <begin position="314"/>
        <end position="335"/>
    </location>
</feature>
<name>A0A1G7VBE4_9FLAO</name>
<dbReference type="STRING" id="454006.SAMN05421825_3561"/>
<organism evidence="8 9">
    <name type="scientific">Epilithonimonas hungarica</name>
    <dbReference type="NCBI Taxonomy" id="454006"/>
    <lineage>
        <taxon>Bacteria</taxon>
        <taxon>Pseudomonadati</taxon>
        <taxon>Bacteroidota</taxon>
        <taxon>Flavobacteriia</taxon>
        <taxon>Flavobacteriales</taxon>
        <taxon>Weeksellaceae</taxon>
        <taxon>Chryseobacterium group</taxon>
        <taxon>Epilithonimonas</taxon>
    </lineage>
</organism>
<feature type="chain" id="PRO_5011546104" evidence="6">
    <location>
        <begin position="21"/>
        <end position="493"/>
    </location>
</feature>
<dbReference type="SMART" id="SM00342">
    <property type="entry name" value="HTH_ARAC"/>
    <property type="match status" value="1"/>
</dbReference>
<evidence type="ECO:0000256" key="4">
    <source>
        <dbReference type="SAM" id="Coils"/>
    </source>
</evidence>
<dbReference type="GO" id="GO:0003700">
    <property type="term" value="F:DNA-binding transcription factor activity"/>
    <property type="evidence" value="ECO:0007669"/>
    <property type="project" value="InterPro"/>
</dbReference>
<dbReference type="Pfam" id="PF12833">
    <property type="entry name" value="HTH_18"/>
    <property type="match status" value="1"/>
</dbReference>
<evidence type="ECO:0000259" key="7">
    <source>
        <dbReference type="PROSITE" id="PS01124"/>
    </source>
</evidence>
<dbReference type="GO" id="GO:0043565">
    <property type="term" value="F:sequence-specific DNA binding"/>
    <property type="evidence" value="ECO:0007669"/>
    <property type="project" value="InterPro"/>
</dbReference>
<feature type="domain" description="HTH araC/xylS-type" evidence="7">
    <location>
        <begin position="377"/>
        <end position="489"/>
    </location>
</feature>
<dbReference type="RefSeq" id="WP_089874859.1">
    <property type="nucleotide sequence ID" value="NZ_FNBH01000005.1"/>
</dbReference>
<dbReference type="InterPro" id="IPR009057">
    <property type="entry name" value="Homeodomain-like_sf"/>
</dbReference>
<keyword evidence="9" id="KW-1185">Reference proteome</keyword>
<reference evidence="9" key="1">
    <citation type="submission" date="2016-10" db="EMBL/GenBank/DDBJ databases">
        <authorList>
            <person name="Varghese N."/>
            <person name="Submissions S."/>
        </authorList>
    </citation>
    <scope>NUCLEOTIDE SEQUENCE [LARGE SCALE GENOMIC DNA]</scope>
    <source>
        <strain evidence="9">DSM 19684</strain>
    </source>
</reference>
<dbReference type="SUPFAM" id="SSF46689">
    <property type="entry name" value="Homeodomain-like"/>
    <property type="match status" value="1"/>
</dbReference>
<dbReference type="PROSITE" id="PS01124">
    <property type="entry name" value="HTH_ARAC_FAMILY_2"/>
    <property type="match status" value="1"/>
</dbReference>
<sequence>MLIRFFSIILFFVLATKANAQITDAQNLTKDIEALMYSDPEKALKTAQYIVSNQSFGTVDDVYNAYLLQVEIYINLERYSDAVVKLISADRLSSNVSNGFLKAKNDFLLGEIYVKTGFQNAVSHSISELEKASESLEGEERNTVVIWKTELEIQKLYSEKNYKDALSLIQKNINLQSELYPNFGIQFQLIQSEIENRPFAINLKDNPYFKFLSNINFLKSKIKNNDFRESDLILLKKQNPQYGDVFYKDLYKNWSQKVCNGSNSEDCFRVRKEYIKLLKLSISDLQNARVNVINLIDQKEKQASNLAKDLQNKILLVLIVIAFLSVIGYLIYFLILKNRIKIVNSEIEKRIISDEYEQKLSDQLKDFQASNVFVIPEKTENLILSKLEIFEKSQEVTNPHLSLAVLAKRLDTNSKYLSEIINKHKEKNFNNYLNELRVKYIVGKLENNPEYLQYKTSYLAEEAGFASRTTFTTIFKNVTGTSPSQFIEQLKNK</sequence>
<keyword evidence="5" id="KW-0472">Membrane</keyword>
<proteinExistence type="predicted"/>
<evidence type="ECO:0000256" key="2">
    <source>
        <dbReference type="ARBA" id="ARBA00023125"/>
    </source>
</evidence>
<dbReference type="EMBL" id="FNBH01000005">
    <property type="protein sequence ID" value="SDG56280.1"/>
    <property type="molecule type" value="Genomic_DNA"/>
</dbReference>
<keyword evidence="2 8" id="KW-0238">DNA-binding</keyword>
<keyword evidence="4" id="KW-0175">Coiled coil</keyword>
<dbReference type="PANTHER" id="PTHR43280:SF2">
    <property type="entry name" value="HTH-TYPE TRANSCRIPTIONAL REGULATOR EXSA"/>
    <property type="match status" value="1"/>
</dbReference>
<dbReference type="PANTHER" id="PTHR43280">
    <property type="entry name" value="ARAC-FAMILY TRANSCRIPTIONAL REGULATOR"/>
    <property type="match status" value="1"/>
</dbReference>
<dbReference type="InterPro" id="IPR018060">
    <property type="entry name" value="HTH_AraC"/>
</dbReference>
<dbReference type="Gene3D" id="1.10.10.60">
    <property type="entry name" value="Homeodomain-like"/>
    <property type="match status" value="2"/>
</dbReference>
<evidence type="ECO:0000313" key="9">
    <source>
        <dbReference type="Proteomes" id="UP000199203"/>
    </source>
</evidence>
<dbReference type="Proteomes" id="UP000199203">
    <property type="component" value="Unassembled WGS sequence"/>
</dbReference>
<keyword evidence="5" id="KW-1133">Transmembrane helix</keyword>
<evidence type="ECO:0000256" key="3">
    <source>
        <dbReference type="ARBA" id="ARBA00023163"/>
    </source>
</evidence>
<evidence type="ECO:0000256" key="1">
    <source>
        <dbReference type="ARBA" id="ARBA00023015"/>
    </source>
</evidence>
<keyword evidence="6" id="KW-0732">Signal</keyword>
<protein>
    <submittedName>
        <fullName evidence="8">AraC-type DNA-binding protein</fullName>
    </submittedName>
</protein>
<evidence type="ECO:0000256" key="6">
    <source>
        <dbReference type="SAM" id="SignalP"/>
    </source>
</evidence>
<evidence type="ECO:0000313" key="8">
    <source>
        <dbReference type="EMBL" id="SDG56280.1"/>
    </source>
</evidence>